<dbReference type="CDD" id="cd00610">
    <property type="entry name" value="OAT_like"/>
    <property type="match status" value="1"/>
</dbReference>
<dbReference type="PANTHER" id="PTHR43094:SF1">
    <property type="entry name" value="AMINOTRANSFERASE CLASS-III"/>
    <property type="match status" value="1"/>
</dbReference>
<evidence type="ECO:0000256" key="1">
    <source>
        <dbReference type="ARBA" id="ARBA00008954"/>
    </source>
</evidence>
<evidence type="ECO:0000256" key="2">
    <source>
        <dbReference type="ARBA" id="ARBA00022898"/>
    </source>
</evidence>
<comment type="caution">
    <text evidence="4">The sequence shown here is derived from an EMBL/GenBank/DDBJ whole genome shotgun (WGS) entry which is preliminary data.</text>
</comment>
<dbReference type="Gene3D" id="3.40.640.10">
    <property type="entry name" value="Type I PLP-dependent aspartate aminotransferase-like (Major domain)"/>
    <property type="match status" value="1"/>
</dbReference>
<dbReference type="Pfam" id="PF00202">
    <property type="entry name" value="Aminotran_3"/>
    <property type="match status" value="1"/>
</dbReference>
<dbReference type="InterPro" id="IPR015421">
    <property type="entry name" value="PyrdxlP-dep_Trfase_major"/>
</dbReference>
<dbReference type="InterPro" id="IPR005814">
    <property type="entry name" value="Aminotrans_3"/>
</dbReference>
<dbReference type="PROSITE" id="PS00600">
    <property type="entry name" value="AA_TRANSFER_CLASS_3"/>
    <property type="match status" value="1"/>
</dbReference>
<evidence type="ECO:0000313" key="4">
    <source>
        <dbReference type="EMBL" id="KAL2038911.1"/>
    </source>
</evidence>
<organism evidence="4 5">
    <name type="scientific">Stereocaulon virgatum</name>
    <dbReference type="NCBI Taxonomy" id="373712"/>
    <lineage>
        <taxon>Eukaryota</taxon>
        <taxon>Fungi</taxon>
        <taxon>Dikarya</taxon>
        <taxon>Ascomycota</taxon>
        <taxon>Pezizomycotina</taxon>
        <taxon>Lecanoromycetes</taxon>
        <taxon>OSLEUM clade</taxon>
        <taxon>Lecanoromycetidae</taxon>
        <taxon>Lecanorales</taxon>
        <taxon>Lecanorineae</taxon>
        <taxon>Stereocaulaceae</taxon>
        <taxon>Stereocaulon</taxon>
    </lineage>
</organism>
<keyword evidence="5" id="KW-1185">Reference proteome</keyword>
<dbReference type="InterPro" id="IPR015422">
    <property type="entry name" value="PyrdxlP-dep_Trfase_small"/>
</dbReference>
<dbReference type="InterPro" id="IPR015424">
    <property type="entry name" value="PyrdxlP-dep_Trfase"/>
</dbReference>
<comment type="similarity">
    <text evidence="1 3">Belongs to the class-III pyridoxal-phosphate-dependent aminotransferase family.</text>
</comment>
<gene>
    <name evidence="4" type="ORF">N7G274_008251</name>
</gene>
<dbReference type="NCBIfam" id="NF005685">
    <property type="entry name" value="PRK07483.1"/>
    <property type="match status" value="1"/>
</dbReference>
<evidence type="ECO:0000256" key="3">
    <source>
        <dbReference type="RuleBase" id="RU003560"/>
    </source>
</evidence>
<dbReference type="Proteomes" id="UP001590950">
    <property type="component" value="Unassembled WGS sequence"/>
</dbReference>
<name>A0ABR4A1R2_9LECA</name>
<proteinExistence type="inferred from homology"/>
<sequence>MAFGDKTSNLAIDHYATPSTYGFQSTAAQTKQHTDHAMLHRSLTCKPDTVSHASSIYLTLESGRTIIDACGGAAVTSIGHGNEEVHAAALSQMKRVSYVHTGAYTTTAAEDLAHIILDGNPYGLEKAFFVGSGSEAMDAALKLARQYFYEKGEKERRFLVARKQSYHGNTIGAMSVSSNLPRKIPYEPLLLPNISHVSPAYAYQYKLDFETEAQYVSRLATELDTEFHRLGPQNVIAFLAEPVVGATTGCVPAPPGYFRAVRDICTKYDILLILDEVMCGMGRTGSLFAFEQEGEGVVPDIITIGKGLGGGYAPIAGVLVHKKIVDGLRAGTGMFNHGQTYQAHPLNCATALAVQKLVKREGLVGRCKRMGVVLERMLRDKLGDKMYVGDIRGRGMFWGIEFVRGKGTKEAFEPGLEFGVRVQRKAFDLGVAVYPGSATRDGIKGDHILLAPPYIVTEGDLATIVKVVVDAYDAVEREIRTNRARI</sequence>
<dbReference type="PANTHER" id="PTHR43094">
    <property type="entry name" value="AMINOTRANSFERASE"/>
    <property type="match status" value="1"/>
</dbReference>
<accession>A0ABR4A1R2</accession>
<evidence type="ECO:0008006" key="6">
    <source>
        <dbReference type="Google" id="ProtNLM"/>
    </source>
</evidence>
<dbReference type="EMBL" id="JBEFKJ010000028">
    <property type="protein sequence ID" value="KAL2038911.1"/>
    <property type="molecule type" value="Genomic_DNA"/>
</dbReference>
<keyword evidence="2 3" id="KW-0663">Pyridoxal phosphate</keyword>
<dbReference type="InterPro" id="IPR049704">
    <property type="entry name" value="Aminotrans_3_PPA_site"/>
</dbReference>
<dbReference type="Gene3D" id="3.90.1150.10">
    <property type="entry name" value="Aspartate Aminotransferase, domain 1"/>
    <property type="match status" value="1"/>
</dbReference>
<reference evidence="4 5" key="1">
    <citation type="submission" date="2024-09" db="EMBL/GenBank/DDBJ databases">
        <title>Rethinking Asexuality: The Enigmatic Case of Functional Sexual Genes in Lepraria (Stereocaulaceae).</title>
        <authorList>
            <person name="Doellman M."/>
            <person name="Sun Y."/>
            <person name="Barcenas-Pena A."/>
            <person name="Lumbsch H.T."/>
            <person name="Grewe F."/>
        </authorList>
    </citation>
    <scope>NUCLEOTIDE SEQUENCE [LARGE SCALE GENOMIC DNA]</scope>
    <source>
        <strain evidence="4 5">Mercado 3170</strain>
    </source>
</reference>
<dbReference type="SUPFAM" id="SSF53383">
    <property type="entry name" value="PLP-dependent transferases"/>
    <property type="match status" value="1"/>
</dbReference>
<protein>
    <recommendedName>
        <fullName evidence="6">Aminotransferase</fullName>
    </recommendedName>
</protein>
<evidence type="ECO:0000313" key="5">
    <source>
        <dbReference type="Proteomes" id="UP001590950"/>
    </source>
</evidence>